<evidence type="ECO:0000256" key="2">
    <source>
        <dbReference type="ARBA" id="ARBA00022741"/>
    </source>
</evidence>
<reference evidence="5 6" key="1">
    <citation type="submission" date="2024-01" db="EMBL/GenBank/DDBJ databases">
        <title>The genomes of 5 underutilized Papilionoideae crops provide insights into root nodulation and disease resistanc.</title>
        <authorList>
            <person name="Yuan L."/>
        </authorList>
    </citation>
    <scope>NUCLEOTIDE SEQUENCE [LARGE SCALE GENOMIC DNA]</scope>
    <source>
        <strain evidence="5">ZHUSHIDOU_FW_LH</strain>
        <tissue evidence="5">Leaf</tissue>
    </source>
</reference>
<keyword evidence="1" id="KW-0677">Repeat</keyword>
<dbReference type="CDD" id="cd14798">
    <property type="entry name" value="RX-CC_like"/>
    <property type="match status" value="1"/>
</dbReference>
<protein>
    <recommendedName>
        <fullName evidence="4">Disease resistance N-terminal domain-containing protein</fullName>
    </recommendedName>
</protein>
<keyword evidence="2" id="KW-0547">Nucleotide-binding</keyword>
<proteinExistence type="predicted"/>
<evidence type="ECO:0000256" key="1">
    <source>
        <dbReference type="ARBA" id="ARBA00022737"/>
    </source>
</evidence>
<gene>
    <name evidence="5" type="ORF">RIF29_41367</name>
</gene>
<keyword evidence="6" id="KW-1185">Reference proteome</keyword>
<evidence type="ECO:0000259" key="4">
    <source>
        <dbReference type="Pfam" id="PF18052"/>
    </source>
</evidence>
<dbReference type="PANTHER" id="PTHR19338">
    <property type="entry name" value="TRANSLOCASE OF INNER MITOCHONDRIAL MEMBRANE 13 HOMOLOG"/>
    <property type="match status" value="1"/>
</dbReference>
<evidence type="ECO:0000313" key="5">
    <source>
        <dbReference type="EMBL" id="KAK7246498.1"/>
    </source>
</evidence>
<dbReference type="AlphaFoldDB" id="A0AAN9HV76"/>
<keyword evidence="3" id="KW-0611">Plant defense</keyword>
<dbReference type="Pfam" id="PF18052">
    <property type="entry name" value="Rx_N"/>
    <property type="match status" value="1"/>
</dbReference>
<organism evidence="5 6">
    <name type="scientific">Crotalaria pallida</name>
    <name type="common">Smooth rattlebox</name>
    <name type="synonym">Crotalaria striata</name>
    <dbReference type="NCBI Taxonomy" id="3830"/>
    <lineage>
        <taxon>Eukaryota</taxon>
        <taxon>Viridiplantae</taxon>
        <taxon>Streptophyta</taxon>
        <taxon>Embryophyta</taxon>
        <taxon>Tracheophyta</taxon>
        <taxon>Spermatophyta</taxon>
        <taxon>Magnoliopsida</taxon>
        <taxon>eudicotyledons</taxon>
        <taxon>Gunneridae</taxon>
        <taxon>Pentapetalae</taxon>
        <taxon>rosids</taxon>
        <taxon>fabids</taxon>
        <taxon>Fabales</taxon>
        <taxon>Fabaceae</taxon>
        <taxon>Papilionoideae</taxon>
        <taxon>50 kb inversion clade</taxon>
        <taxon>genistoids sensu lato</taxon>
        <taxon>core genistoids</taxon>
        <taxon>Crotalarieae</taxon>
        <taxon>Crotalaria</taxon>
    </lineage>
</organism>
<dbReference type="PANTHER" id="PTHR19338:SF32">
    <property type="entry name" value="OS06G0287500 PROTEIN"/>
    <property type="match status" value="1"/>
</dbReference>
<feature type="domain" description="Disease resistance N-terminal" evidence="4">
    <location>
        <begin position="11"/>
        <end position="97"/>
    </location>
</feature>
<sequence>MVAAEAIAGVAVKFVIEKLVLYTTDEACLLRGLDEKFSNLKDELEIMQAFIMDAERRAAAEGDSSCESIRAWVKQLRDTAFLIQDVTDEYKFYVDVHARYRYIEGKLFHYITTIYQRHQIAFEVQRINSSLLAIRGRIERYNLQPQPCFEPGGSSSSTVVANQSHQWHDPRLASLYIVESEVVGIEAPKEKLFIGW</sequence>
<evidence type="ECO:0000313" key="6">
    <source>
        <dbReference type="Proteomes" id="UP001372338"/>
    </source>
</evidence>
<accession>A0AAN9HV76</accession>
<dbReference type="Proteomes" id="UP001372338">
    <property type="component" value="Unassembled WGS sequence"/>
</dbReference>
<comment type="caution">
    <text evidence="5">The sequence shown here is derived from an EMBL/GenBank/DDBJ whole genome shotgun (WGS) entry which is preliminary data.</text>
</comment>
<dbReference type="InterPro" id="IPR041118">
    <property type="entry name" value="Rx_N"/>
</dbReference>
<evidence type="ECO:0000256" key="3">
    <source>
        <dbReference type="ARBA" id="ARBA00022821"/>
    </source>
</evidence>
<dbReference type="InterPro" id="IPR038005">
    <property type="entry name" value="RX-like_CC"/>
</dbReference>
<dbReference type="EMBL" id="JAYWIO010000008">
    <property type="protein sequence ID" value="KAK7246498.1"/>
    <property type="molecule type" value="Genomic_DNA"/>
</dbReference>
<dbReference type="GO" id="GO:0000166">
    <property type="term" value="F:nucleotide binding"/>
    <property type="evidence" value="ECO:0007669"/>
    <property type="project" value="UniProtKB-KW"/>
</dbReference>
<name>A0AAN9HV76_CROPI</name>
<dbReference type="Gene3D" id="1.20.5.4130">
    <property type="match status" value="1"/>
</dbReference>
<dbReference type="GO" id="GO:0006952">
    <property type="term" value="P:defense response"/>
    <property type="evidence" value="ECO:0007669"/>
    <property type="project" value="UniProtKB-KW"/>
</dbReference>